<organism evidence="8 9">
    <name type="scientific">Fusobacterium equinum</name>
    <dbReference type="NCBI Taxonomy" id="134605"/>
    <lineage>
        <taxon>Bacteria</taxon>
        <taxon>Fusobacteriati</taxon>
        <taxon>Fusobacteriota</taxon>
        <taxon>Fusobacteriia</taxon>
        <taxon>Fusobacteriales</taxon>
        <taxon>Fusobacteriaceae</taxon>
        <taxon>Fusobacterium</taxon>
    </lineage>
</organism>
<dbReference type="InterPro" id="IPR011890">
    <property type="entry name" value="SMC_prok"/>
</dbReference>
<name>A0A133NB47_9FUSO</name>
<dbReference type="Gene3D" id="3.40.50.300">
    <property type="entry name" value="P-loop containing nucleotide triphosphate hydrolases"/>
    <property type="match status" value="2"/>
</dbReference>
<keyword evidence="9" id="KW-1185">Reference proteome</keyword>
<dbReference type="SUPFAM" id="SSF52540">
    <property type="entry name" value="P-loop containing nucleoside triphosphate hydrolases"/>
    <property type="match status" value="2"/>
</dbReference>
<dbReference type="InterPro" id="IPR003395">
    <property type="entry name" value="RecF/RecN/SMC_N"/>
</dbReference>
<dbReference type="GO" id="GO:0005694">
    <property type="term" value="C:chromosome"/>
    <property type="evidence" value="ECO:0007669"/>
    <property type="project" value="InterPro"/>
</dbReference>
<dbReference type="AlphaFoldDB" id="A0A133NB47"/>
<dbReference type="Pfam" id="PF06470">
    <property type="entry name" value="SMC_hinge"/>
    <property type="match status" value="1"/>
</dbReference>
<protein>
    <recommendedName>
        <fullName evidence="6">Chromosome partition protein Smc</fullName>
    </recommendedName>
</protein>
<keyword evidence="3 6" id="KW-0067">ATP-binding</keyword>
<dbReference type="InterPro" id="IPR024704">
    <property type="entry name" value="SMC"/>
</dbReference>
<evidence type="ECO:0000256" key="1">
    <source>
        <dbReference type="ARBA" id="ARBA00022490"/>
    </source>
</evidence>
<evidence type="ECO:0000313" key="8">
    <source>
        <dbReference type="EMBL" id="KXA13499.1"/>
    </source>
</evidence>
<dbReference type="GO" id="GO:0007059">
    <property type="term" value="P:chromosome segregation"/>
    <property type="evidence" value="ECO:0007669"/>
    <property type="project" value="UniProtKB-UniRule"/>
</dbReference>
<comment type="caution">
    <text evidence="8">The sequence shown here is derived from an EMBL/GenBank/DDBJ whole genome shotgun (WGS) entry which is preliminary data.</text>
</comment>
<evidence type="ECO:0000256" key="5">
    <source>
        <dbReference type="ARBA" id="ARBA00023125"/>
    </source>
</evidence>
<dbReference type="HAMAP" id="MF_01894">
    <property type="entry name" value="Smc_prok"/>
    <property type="match status" value="1"/>
</dbReference>
<comment type="similarity">
    <text evidence="6">Belongs to the SMC family.</text>
</comment>
<dbReference type="GO" id="GO:0003677">
    <property type="term" value="F:DNA binding"/>
    <property type="evidence" value="ECO:0007669"/>
    <property type="project" value="UniProtKB-UniRule"/>
</dbReference>
<dbReference type="Gene3D" id="3.30.70.1620">
    <property type="match status" value="1"/>
</dbReference>
<gene>
    <name evidence="6" type="primary">smc</name>
    <name evidence="8" type="ORF">HMPREF3206_01401</name>
</gene>
<comment type="subcellular location">
    <subcellularLocation>
        <location evidence="6">Cytoplasm</location>
    </subcellularLocation>
</comment>
<proteinExistence type="inferred from homology"/>
<comment type="subunit">
    <text evidence="6">Homodimer.</text>
</comment>
<dbReference type="GO" id="GO:0005524">
    <property type="term" value="F:ATP binding"/>
    <property type="evidence" value="ECO:0007669"/>
    <property type="project" value="UniProtKB-UniRule"/>
</dbReference>
<dbReference type="PIRSF" id="PIRSF005719">
    <property type="entry name" value="SMC"/>
    <property type="match status" value="1"/>
</dbReference>
<feature type="domain" description="SMC hinge" evidence="7">
    <location>
        <begin position="520"/>
        <end position="634"/>
    </location>
</feature>
<sequence>MYLKAVEVHGFKSFGEKVYIEFNQGITSIVGPNGSGKSNILDAVLWVLGEQSYKNIRAKESQDVIFSGGKDKKAMNQAEVSLIIDNEDGYFEEFPQEDLVITRKIHITGENEYFINRQKSRLKDISALFLDTGIGKSAYSVIGQGKVERIINSSPKEVKGIIEEAAGIKKFQASKNEAMKNLENVELELEKIELVLQEVRENKNRVEKQAEVAQRYLDVREEKQRVQKSILLTDYHQKQEEQEIAGKEQEGFLENCQKFDKELKETEENIHRLEEEKKNLQEKMEKISSKNESLRTFLEEQEREKVRVQERQAAFQRELEEKKERLIQEKQKREEREKNKRSFFLKKEELKKKIEELQEKNQVFEVLLKNLDQEKKIFEETLEVKDHKLREVELQKLNVINDLETSSKRMQSSENRVKNLETDAEESQKKLEEVKKEFLIAEEKRKQQEQKLQDSEKRTQFVEEEISRLSIALNKASEKLRQLEFEEKRSSARYEAILRMEENNEGYYKGVREVLQANIPGVAGVFLELIQIPEHLERALEAAVSGNLQDIVVENSDVAKKAIRHLQDRKAGKASFLPLDMLKINKKTVSQKISGVLGVAADLVGSEEKYRKAVDFVLGNLLVVENYEIAIQISKANSFSGNIVTLDGELVSSRGRISGGDQNKGIASQLLERKKERKKLEEELEVLRSRMQKGNQALDEYSKQLEKYENEISNLDMMGDNLRKQKKLAEEYVESLQEKISRMEKEIRIATMELEEEIRYTKEFEKKMNSTHAQKEELIALSSTLKQEIQEIREKNKELQEKIEIQKEKFSDIRILFLNSKNHWEQLSQEEERLSKEEKEFQGMEEELERRIEILQNGKLSLEETQLELAKKIENTLEEYHKESKEMEKLHEQDKQNVEKEREFHKIQKEIESRLLFMKDKYERTEEKLERIREESILLEEELEKLTEIESEIFPFEKMRSRKENLRNLEAKLLSFGDVNLLAIEEFRELKEKYSYLGNQRDDLVRGKKVLLDLISEIKDTIYERFQEAYHIISENFNKMCMETLDNSEGKLNLLEAEEFENAGVEIFVKFKNKKRQSLSLLSGGEKSMVAIAFIMSIFMYKPSPFTFLDEIEAALDEKNTRKLIAKLKEFTSQSQFILITHNKDTMRESDSIFGVTMNKEIGISKVVPVKF</sequence>
<dbReference type="GO" id="GO:0016887">
    <property type="term" value="F:ATP hydrolysis activity"/>
    <property type="evidence" value="ECO:0007669"/>
    <property type="project" value="InterPro"/>
</dbReference>
<dbReference type="Gene3D" id="1.20.1060.20">
    <property type="match status" value="1"/>
</dbReference>
<dbReference type="PATRIC" id="fig|134605.3.peg.1388"/>
<dbReference type="SMART" id="SM00968">
    <property type="entry name" value="SMC_hinge"/>
    <property type="match status" value="1"/>
</dbReference>
<dbReference type="Pfam" id="PF02463">
    <property type="entry name" value="SMC_N"/>
    <property type="match status" value="1"/>
</dbReference>
<evidence type="ECO:0000256" key="4">
    <source>
        <dbReference type="ARBA" id="ARBA00023054"/>
    </source>
</evidence>
<dbReference type="RefSeq" id="WP_060793802.1">
    <property type="nucleotide sequence ID" value="NZ_KQ956559.1"/>
</dbReference>
<accession>A0A133NB47</accession>
<reference evidence="9" key="1">
    <citation type="submission" date="2016-01" db="EMBL/GenBank/DDBJ databases">
        <authorList>
            <person name="Mitreva M."/>
            <person name="Pepin K.H."/>
            <person name="Mihindukulasuriya K.A."/>
            <person name="Fulton R."/>
            <person name="Fronick C."/>
            <person name="O'Laughlin M."/>
            <person name="Miner T."/>
            <person name="Herter B."/>
            <person name="Rosa B.A."/>
            <person name="Cordes M."/>
            <person name="Tomlinson C."/>
            <person name="Wollam A."/>
            <person name="Palsikar V.B."/>
            <person name="Mardis E.R."/>
            <person name="Wilson R.K."/>
        </authorList>
    </citation>
    <scope>NUCLEOTIDE SEQUENCE [LARGE SCALE GENOMIC DNA]</scope>
    <source>
        <strain evidence="9">CMW8396</strain>
    </source>
</reference>
<evidence type="ECO:0000313" key="9">
    <source>
        <dbReference type="Proteomes" id="UP000070617"/>
    </source>
</evidence>
<dbReference type="GO" id="GO:0007062">
    <property type="term" value="P:sister chromatid cohesion"/>
    <property type="evidence" value="ECO:0007669"/>
    <property type="project" value="InterPro"/>
</dbReference>
<dbReference type="GO" id="GO:0006260">
    <property type="term" value="P:DNA replication"/>
    <property type="evidence" value="ECO:0007669"/>
    <property type="project" value="UniProtKB-UniRule"/>
</dbReference>
<dbReference type="InterPro" id="IPR010935">
    <property type="entry name" value="SMC_hinge"/>
</dbReference>
<dbReference type="EMBL" id="LRPX01000069">
    <property type="protein sequence ID" value="KXA13499.1"/>
    <property type="molecule type" value="Genomic_DNA"/>
</dbReference>
<dbReference type="Proteomes" id="UP000070617">
    <property type="component" value="Unassembled WGS sequence"/>
</dbReference>
<feature type="coiled-coil region" evidence="6">
    <location>
        <begin position="663"/>
        <end position="952"/>
    </location>
</feature>
<dbReference type="InterPro" id="IPR027417">
    <property type="entry name" value="P-loop_NTPase"/>
</dbReference>
<feature type="binding site" evidence="6">
    <location>
        <begin position="32"/>
        <end position="39"/>
    </location>
    <ligand>
        <name>ATP</name>
        <dbReference type="ChEBI" id="CHEBI:30616"/>
    </ligand>
</feature>
<evidence type="ECO:0000256" key="3">
    <source>
        <dbReference type="ARBA" id="ARBA00022840"/>
    </source>
</evidence>
<keyword evidence="5 6" id="KW-0238">DNA-binding</keyword>
<dbReference type="STRING" id="134605.HMPREF3206_01401"/>
<evidence type="ECO:0000256" key="6">
    <source>
        <dbReference type="HAMAP-Rule" id="MF_01894"/>
    </source>
</evidence>
<dbReference type="NCBIfam" id="TIGR02168">
    <property type="entry name" value="SMC_prok_B"/>
    <property type="match status" value="1"/>
</dbReference>
<comment type="domain">
    <text evidence="6">Contains large globular domains required for ATP hydrolysis at each terminus and a third globular domain forming a flexible hinge near the middle of the molecule. These domains are separated by coiled-coil structures.</text>
</comment>
<dbReference type="GO" id="GO:0030261">
    <property type="term" value="P:chromosome condensation"/>
    <property type="evidence" value="ECO:0007669"/>
    <property type="project" value="InterPro"/>
</dbReference>
<keyword evidence="2 6" id="KW-0547">Nucleotide-binding</keyword>
<dbReference type="SUPFAM" id="SSF75553">
    <property type="entry name" value="Smc hinge domain"/>
    <property type="match status" value="1"/>
</dbReference>
<evidence type="ECO:0000256" key="2">
    <source>
        <dbReference type="ARBA" id="ARBA00022741"/>
    </source>
</evidence>
<dbReference type="PANTHER" id="PTHR43977">
    <property type="entry name" value="STRUCTURAL MAINTENANCE OF CHROMOSOMES PROTEIN 3"/>
    <property type="match status" value="1"/>
</dbReference>
<comment type="function">
    <text evidence="6">Required for chromosome condensation and partitioning.</text>
</comment>
<dbReference type="InterPro" id="IPR036277">
    <property type="entry name" value="SMC_hinge_sf"/>
</dbReference>
<feature type="coiled-coil region" evidence="6">
    <location>
        <begin position="249"/>
        <end position="493"/>
    </location>
</feature>
<keyword evidence="1 6" id="KW-0963">Cytoplasm</keyword>
<dbReference type="GO" id="GO:0005737">
    <property type="term" value="C:cytoplasm"/>
    <property type="evidence" value="ECO:0007669"/>
    <property type="project" value="UniProtKB-SubCell"/>
</dbReference>
<keyword evidence="4 6" id="KW-0175">Coiled coil</keyword>
<feature type="coiled-coil region" evidence="6">
    <location>
        <begin position="168"/>
        <end position="216"/>
    </location>
</feature>
<evidence type="ECO:0000259" key="7">
    <source>
        <dbReference type="SMART" id="SM00968"/>
    </source>
</evidence>